<protein>
    <submittedName>
        <fullName evidence="1">Uncharacterized protein</fullName>
    </submittedName>
</protein>
<evidence type="ECO:0000313" key="1">
    <source>
        <dbReference type="EMBL" id="KAJ8396945.1"/>
    </source>
</evidence>
<gene>
    <name evidence="1" type="ORF">AAFF_G00012680</name>
</gene>
<dbReference type="Proteomes" id="UP001221898">
    <property type="component" value="Unassembled WGS sequence"/>
</dbReference>
<accession>A0AAD7WHL9</accession>
<evidence type="ECO:0000313" key="2">
    <source>
        <dbReference type="Proteomes" id="UP001221898"/>
    </source>
</evidence>
<sequence>MCSLPTKTSPKNRGFTRWKTGLQLLSPSVRATPRQARCQHLVAILFEPGVRSRRRWRLSTWLPVPWLCERTKGPIERPPRWVGAGEEQCRPLLKKHSD</sequence>
<comment type="caution">
    <text evidence="1">The sequence shown here is derived from an EMBL/GenBank/DDBJ whole genome shotgun (WGS) entry which is preliminary data.</text>
</comment>
<dbReference type="AlphaFoldDB" id="A0AAD7WHL9"/>
<organism evidence="1 2">
    <name type="scientific">Aldrovandia affinis</name>
    <dbReference type="NCBI Taxonomy" id="143900"/>
    <lineage>
        <taxon>Eukaryota</taxon>
        <taxon>Metazoa</taxon>
        <taxon>Chordata</taxon>
        <taxon>Craniata</taxon>
        <taxon>Vertebrata</taxon>
        <taxon>Euteleostomi</taxon>
        <taxon>Actinopterygii</taxon>
        <taxon>Neopterygii</taxon>
        <taxon>Teleostei</taxon>
        <taxon>Notacanthiformes</taxon>
        <taxon>Halosauridae</taxon>
        <taxon>Aldrovandia</taxon>
    </lineage>
</organism>
<proteinExistence type="predicted"/>
<name>A0AAD7WHL9_9TELE</name>
<reference evidence="1" key="1">
    <citation type="journal article" date="2023" name="Science">
        <title>Genome structures resolve the early diversification of teleost fishes.</title>
        <authorList>
            <person name="Parey E."/>
            <person name="Louis A."/>
            <person name="Montfort J."/>
            <person name="Bouchez O."/>
            <person name="Roques C."/>
            <person name="Iampietro C."/>
            <person name="Lluch J."/>
            <person name="Castinel A."/>
            <person name="Donnadieu C."/>
            <person name="Desvignes T."/>
            <person name="Floi Bucao C."/>
            <person name="Jouanno E."/>
            <person name="Wen M."/>
            <person name="Mejri S."/>
            <person name="Dirks R."/>
            <person name="Jansen H."/>
            <person name="Henkel C."/>
            <person name="Chen W.J."/>
            <person name="Zahm M."/>
            <person name="Cabau C."/>
            <person name="Klopp C."/>
            <person name="Thompson A.W."/>
            <person name="Robinson-Rechavi M."/>
            <person name="Braasch I."/>
            <person name="Lecointre G."/>
            <person name="Bobe J."/>
            <person name="Postlethwait J.H."/>
            <person name="Berthelot C."/>
            <person name="Roest Crollius H."/>
            <person name="Guiguen Y."/>
        </authorList>
    </citation>
    <scope>NUCLEOTIDE SEQUENCE</scope>
    <source>
        <strain evidence="1">NC1722</strain>
    </source>
</reference>
<dbReference type="EMBL" id="JAINUG010000102">
    <property type="protein sequence ID" value="KAJ8396945.1"/>
    <property type="molecule type" value="Genomic_DNA"/>
</dbReference>
<keyword evidence="2" id="KW-1185">Reference proteome</keyword>